<dbReference type="InterPro" id="IPR007219">
    <property type="entry name" value="XnlR_reg_dom"/>
</dbReference>
<dbReference type="Gene3D" id="3.30.160.60">
    <property type="entry name" value="Classic Zinc Finger"/>
    <property type="match status" value="2"/>
</dbReference>
<dbReference type="SUPFAM" id="SSF57667">
    <property type="entry name" value="beta-beta-alpha zinc fingers"/>
    <property type="match status" value="1"/>
</dbReference>
<dbReference type="FunFam" id="3.30.160.60:FF:000358">
    <property type="entry name" value="zinc finger protein 24"/>
    <property type="match status" value="1"/>
</dbReference>
<evidence type="ECO:0000256" key="1">
    <source>
        <dbReference type="ARBA" id="ARBA00004123"/>
    </source>
</evidence>
<accession>A0A0F7VK47</accession>
<dbReference type="FunFam" id="3.30.160.60:FF:000425">
    <property type="entry name" value="PLAG1 like zinc finger 1"/>
    <property type="match status" value="1"/>
</dbReference>
<evidence type="ECO:0000259" key="9">
    <source>
        <dbReference type="PROSITE" id="PS50157"/>
    </source>
</evidence>
<organism evidence="10 11">
    <name type="scientific">Penicillium brasilianum</name>
    <dbReference type="NCBI Taxonomy" id="104259"/>
    <lineage>
        <taxon>Eukaryota</taxon>
        <taxon>Fungi</taxon>
        <taxon>Dikarya</taxon>
        <taxon>Ascomycota</taxon>
        <taxon>Pezizomycotina</taxon>
        <taxon>Eurotiomycetes</taxon>
        <taxon>Eurotiomycetidae</taxon>
        <taxon>Eurotiales</taxon>
        <taxon>Aspergillaceae</taxon>
        <taxon>Penicillium</taxon>
    </lineage>
</organism>
<dbReference type="STRING" id="104259.A0A0F7VK47"/>
<evidence type="ECO:0000256" key="4">
    <source>
        <dbReference type="ARBA" id="ARBA00022771"/>
    </source>
</evidence>
<evidence type="ECO:0000256" key="7">
    <source>
        <dbReference type="PROSITE-ProRule" id="PRU00042"/>
    </source>
</evidence>
<dbReference type="Pfam" id="PF04082">
    <property type="entry name" value="Fungal_trans"/>
    <property type="match status" value="1"/>
</dbReference>
<dbReference type="CDD" id="cd12148">
    <property type="entry name" value="fungal_TF_MHR"/>
    <property type="match status" value="1"/>
</dbReference>
<dbReference type="GO" id="GO:0000978">
    <property type="term" value="F:RNA polymerase II cis-regulatory region sequence-specific DNA binding"/>
    <property type="evidence" value="ECO:0007669"/>
    <property type="project" value="InterPro"/>
</dbReference>
<protein>
    <recommendedName>
        <fullName evidence="9">C2H2-type domain-containing protein</fullName>
    </recommendedName>
</protein>
<dbReference type="PROSITE" id="PS00028">
    <property type="entry name" value="ZINC_FINGER_C2H2_1"/>
    <property type="match status" value="2"/>
</dbReference>
<feature type="domain" description="C2H2-type" evidence="9">
    <location>
        <begin position="12"/>
        <end position="39"/>
    </location>
</feature>
<dbReference type="InterPro" id="IPR051059">
    <property type="entry name" value="VerF-like"/>
</dbReference>
<dbReference type="InterPro" id="IPR036236">
    <property type="entry name" value="Znf_C2H2_sf"/>
</dbReference>
<dbReference type="InterPro" id="IPR013087">
    <property type="entry name" value="Znf_C2H2_type"/>
</dbReference>
<keyword evidence="11" id="KW-1185">Reference proteome</keyword>
<dbReference type="GO" id="GO:0008270">
    <property type="term" value="F:zinc ion binding"/>
    <property type="evidence" value="ECO:0007669"/>
    <property type="project" value="UniProtKB-KW"/>
</dbReference>
<dbReference type="PANTHER" id="PTHR40626:SF11">
    <property type="entry name" value="ZINC FINGER PROTEIN YPR022C"/>
    <property type="match status" value="1"/>
</dbReference>
<keyword evidence="6" id="KW-0539">Nucleus</keyword>
<evidence type="ECO:0000256" key="8">
    <source>
        <dbReference type="SAM" id="MobiDB-lite"/>
    </source>
</evidence>
<proteinExistence type="predicted"/>
<dbReference type="Proteomes" id="UP000042958">
    <property type="component" value="Unassembled WGS sequence"/>
</dbReference>
<dbReference type="Pfam" id="PF00096">
    <property type="entry name" value="zf-C2H2"/>
    <property type="match status" value="2"/>
</dbReference>
<evidence type="ECO:0000256" key="6">
    <source>
        <dbReference type="ARBA" id="ARBA00023242"/>
    </source>
</evidence>
<dbReference type="GO" id="GO:0000981">
    <property type="term" value="F:DNA-binding transcription factor activity, RNA polymerase II-specific"/>
    <property type="evidence" value="ECO:0007669"/>
    <property type="project" value="InterPro"/>
</dbReference>
<keyword evidence="5" id="KW-0862">Zinc</keyword>
<feature type="compositionally biased region" description="Basic and acidic residues" evidence="8">
    <location>
        <begin position="58"/>
        <end position="70"/>
    </location>
</feature>
<keyword evidence="3" id="KW-0677">Repeat</keyword>
<gene>
    <name evidence="10" type="ORF">PMG11_05316</name>
</gene>
<sequence length="802" mass="90168">MRQRRRNLPYRIPCAKCDKTFSKVEHLNRHQLAHTGERPYKCSICTKHFARRDVLLRHRRNHSSEDRENPLTDPGLQGENLAQDPQDGSPDIIINGHIEGDANAPVTAEYQFPGSVETPTDGSTTSNMGMNRDSNNDFLNMLFSPPFNDQFTSGGTWGGCASGDMGIPSLVHLAMEDSNNIGPITNARNTGQVLGEIGPIWPRNLRSTARPHFWHEIAFDSPENIFSGYDIRGCIEPAQAETDHINTVDINLTGEVKERLRHLKKKTLTCPCDSVFIDQTTCGQRYLCTNTTQVFDQGLYLYLHKYQPLYPVLHPATFKPENTSDLLLFVMCMIGISLLKTEDAATFIRRTYPVILAEAFTQFLIASTQSRAPTEILNHLVLAHHVLFMFISTGGNLAPEMSKTLYLHTMMTAQQYDFFGLRKDENYEQLLPSHLETAVRWRAWSRVESTKKLIIGLLLHDSWLSDLYTISPIIRTDAISLSLPQEDTFYLAQTSSKWAQLSRDAFFVTQTLNLAAHKFELPCLPGRIHIFSLYGVLCTALLRVTADTHRLIRSSDLVLPEQHRYVPCNILRLDRRASISAPLLTEMICLYEDTFRNSNPNCIVIWHSVCILLTVDIDILGCAAGHDGAESIVEARKALTSWAQTASARRACLHAAQTFRILSHRKPADGTAFQSVRTLFMAALVLGLYILTGSALPLPDDIDNETSFDLANGQVDWKVVGDEGFSSTESSTPKDMAITDNEAVNFIRFGGPILIDRKLYHPGARHAQRIILEFASLLDEVGTHWMADYARVLYMIHDTMTD</sequence>
<keyword evidence="4 7" id="KW-0863">Zinc-finger</keyword>
<dbReference type="GO" id="GO:0005634">
    <property type="term" value="C:nucleus"/>
    <property type="evidence" value="ECO:0007669"/>
    <property type="project" value="UniProtKB-SubCell"/>
</dbReference>
<dbReference type="EMBL" id="CDHK01000004">
    <property type="protein sequence ID" value="CEO60776.1"/>
    <property type="molecule type" value="Genomic_DNA"/>
</dbReference>
<reference evidence="11" key="1">
    <citation type="journal article" date="2015" name="Genome Announc.">
        <title>Draft genome sequence of the fungus Penicillium brasilianum MG11.</title>
        <authorList>
            <person name="Horn F."/>
            <person name="Linde J."/>
            <person name="Mattern D.J."/>
            <person name="Walther G."/>
            <person name="Guthke R."/>
            <person name="Brakhage A.A."/>
            <person name="Valiante V."/>
        </authorList>
    </citation>
    <scope>NUCLEOTIDE SEQUENCE [LARGE SCALE GENOMIC DNA]</scope>
    <source>
        <strain evidence="11">MG11</strain>
    </source>
</reference>
<name>A0A0F7VK47_PENBI</name>
<evidence type="ECO:0000313" key="10">
    <source>
        <dbReference type="EMBL" id="CEO60776.1"/>
    </source>
</evidence>
<dbReference type="SMART" id="SM00355">
    <property type="entry name" value="ZnF_C2H2"/>
    <property type="match status" value="2"/>
</dbReference>
<dbReference type="PANTHER" id="PTHR40626">
    <property type="entry name" value="MIP31509P"/>
    <property type="match status" value="1"/>
</dbReference>
<comment type="subcellular location">
    <subcellularLocation>
        <location evidence="1">Nucleus</location>
    </subcellularLocation>
</comment>
<dbReference type="GO" id="GO:0000785">
    <property type="term" value="C:chromatin"/>
    <property type="evidence" value="ECO:0007669"/>
    <property type="project" value="TreeGrafter"/>
</dbReference>
<evidence type="ECO:0000256" key="2">
    <source>
        <dbReference type="ARBA" id="ARBA00022723"/>
    </source>
</evidence>
<evidence type="ECO:0000256" key="3">
    <source>
        <dbReference type="ARBA" id="ARBA00022737"/>
    </source>
</evidence>
<keyword evidence="2" id="KW-0479">Metal-binding</keyword>
<evidence type="ECO:0000313" key="11">
    <source>
        <dbReference type="Proteomes" id="UP000042958"/>
    </source>
</evidence>
<dbReference type="OrthoDB" id="10018191at2759"/>
<evidence type="ECO:0000256" key="5">
    <source>
        <dbReference type="ARBA" id="ARBA00022833"/>
    </source>
</evidence>
<dbReference type="GO" id="GO:0006351">
    <property type="term" value="P:DNA-templated transcription"/>
    <property type="evidence" value="ECO:0007669"/>
    <property type="project" value="InterPro"/>
</dbReference>
<feature type="domain" description="C2H2-type" evidence="9">
    <location>
        <begin position="40"/>
        <end position="67"/>
    </location>
</feature>
<dbReference type="AlphaFoldDB" id="A0A0F7VK47"/>
<dbReference type="PROSITE" id="PS50157">
    <property type="entry name" value="ZINC_FINGER_C2H2_2"/>
    <property type="match status" value="2"/>
</dbReference>
<feature type="region of interest" description="Disordered" evidence="8">
    <location>
        <begin position="58"/>
        <end position="90"/>
    </location>
</feature>